<dbReference type="Proteomes" id="UP001358586">
    <property type="component" value="Chromosome 6"/>
</dbReference>
<name>A0ABR0PLE7_GOSAR</name>
<reference evidence="1 2" key="1">
    <citation type="submission" date="2023-03" db="EMBL/GenBank/DDBJ databases">
        <title>WGS of Gossypium arboreum.</title>
        <authorList>
            <person name="Yu D."/>
        </authorList>
    </citation>
    <scope>NUCLEOTIDE SEQUENCE [LARGE SCALE GENOMIC DNA]</scope>
    <source>
        <tissue evidence="1">Leaf</tissue>
    </source>
</reference>
<dbReference type="EMBL" id="JARKNE010000006">
    <property type="protein sequence ID" value="KAK5825130.1"/>
    <property type="molecule type" value="Genomic_DNA"/>
</dbReference>
<evidence type="ECO:0000313" key="1">
    <source>
        <dbReference type="EMBL" id="KAK5825130.1"/>
    </source>
</evidence>
<accession>A0ABR0PLE7</accession>
<organism evidence="1 2">
    <name type="scientific">Gossypium arboreum</name>
    <name type="common">Tree cotton</name>
    <name type="synonym">Gossypium nanking</name>
    <dbReference type="NCBI Taxonomy" id="29729"/>
    <lineage>
        <taxon>Eukaryota</taxon>
        <taxon>Viridiplantae</taxon>
        <taxon>Streptophyta</taxon>
        <taxon>Embryophyta</taxon>
        <taxon>Tracheophyta</taxon>
        <taxon>Spermatophyta</taxon>
        <taxon>Magnoliopsida</taxon>
        <taxon>eudicotyledons</taxon>
        <taxon>Gunneridae</taxon>
        <taxon>Pentapetalae</taxon>
        <taxon>rosids</taxon>
        <taxon>malvids</taxon>
        <taxon>Malvales</taxon>
        <taxon>Malvaceae</taxon>
        <taxon>Malvoideae</taxon>
        <taxon>Gossypium</taxon>
    </lineage>
</organism>
<protein>
    <submittedName>
        <fullName evidence="1">Uncharacterized protein</fullName>
    </submittedName>
</protein>
<sequence length="94" mass="10669">MKESEEFLDFLKMFKALKINLSLLEVLEKRAKYAKFLRDVISRRQKIGGGEQIALNAECSAMVSRMVLLKLKDSDNFTIPIEIGGVNFGRVLCT</sequence>
<proteinExistence type="predicted"/>
<keyword evidence="2" id="KW-1185">Reference proteome</keyword>
<gene>
    <name evidence="1" type="ORF">PVK06_019934</name>
</gene>
<comment type="caution">
    <text evidence="1">The sequence shown here is derived from an EMBL/GenBank/DDBJ whole genome shotgun (WGS) entry which is preliminary data.</text>
</comment>
<evidence type="ECO:0000313" key="2">
    <source>
        <dbReference type="Proteomes" id="UP001358586"/>
    </source>
</evidence>